<keyword evidence="2" id="KW-1185">Reference proteome</keyword>
<gene>
    <name evidence="1" type="ORF">SAMN06295989_101306</name>
</gene>
<accession>A0A285ENN2</accession>
<reference evidence="2" key="1">
    <citation type="submission" date="2017-09" db="EMBL/GenBank/DDBJ databases">
        <authorList>
            <person name="Varghese N."/>
            <person name="Submissions S."/>
        </authorList>
    </citation>
    <scope>NUCLEOTIDE SEQUENCE [LARGE SCALE GENOMIC DNA]</scope>
    <source>
        <strain evidence="2">WG-1MB</strain>
    </source>
</reference>
<organism evidence="1 2">
    <name type="scientific">Methanohalophilus euhalobius</name>
    <dbReference type="NCBI Taxonomy" id="51203"/>
    <lineage>
        <taxon>Archaea</taxon>
        <taxon>Methanobacteriati</taxon>
        <taxon>Methanobacteriota</taxon>
        <taxon>Stenosarchaea group</taxon>
        <taxon>Methanomicrobia</taxon>
        <taxon>Methanosarcinales</taxon>
        <taxon>Methanosarcinaceae</taxon>
        <taxon>Methanohalophilus</taxon>
    </lineage>
</organism>
<dbReference type="EMBL" id="OBDR01000001">
    <property type="protein sequence ID" value="SNY00739.1"/>
    <property type="molecule type" value="Genomic_DNA"/>
</dbReference>
<evidence type="ECO:0000313" key="1">
    <source>
        <dbReference type="EMBL" id="SNY00739.1"/>
    </source>
</evidence>
<evidence type="ECO:0008006" key="3">
    <source>
        <dbReference type="Google" id="ProtNLM"/>
    </source>
</evidence>
<dbReference type="Proteomes" id="UP000217726">
    <property type="component" value="Unassembled WGS sequence"/>
</dbReference>
<name>A0A285ENN2_9EURY</name>
<dbReference type="AlphaFoldDB" id="A0A285ENN2"/>
<protein>
    <recommendedName>
        <fullName evidence="3">LysE type translocator</fullName>
    </recommendedName>
</protein>
<sequence length="101" mass="11092">MYEFAEILMTGTLLGFAAGISPGPLMVITISGSLQHGSKEGFKVAISPLIRLPDSISCDLHTNTFPVAKFGDRLYKPGRGTLPDASGNYFFKDQKYQYRDN</sequence>
<proteinExistence type="predicted"/>
<evidence type="ECO:0000313" key="2">
    <source>
        <dbReference type="Proteomes" id="UP000217726"/>
    </source>
</evidence>